<feature type="domain" description="PKD" evidence="1">
    <location>
        <begin position="144"/>
        <end position="190"/>
    </location>
</feature>
<dbReference type="CDD" id="cd00146">
    <property type="entry name" value="PKD"/>
    <property type="match status" value="2"/>
</dbReference>
<dbReference type="InterPro" id="IPR022409">
    <property type="entry name" value="PKD/Chitinase_dom"/>
</dbReference>
<dbReference type="InterPro" id="IPR013783">
    <property type="entry name" value="Ig-like_fold"/>
</dbReference>
<dbReference type="STRING" id="1150368.SAMN02927921_03707"/>
<dbReference type="InterPro" id="IPR035986">
    <property type="entry name" value="PKD_dom_sf"/>
</dbReference>
<evidence type="ECO:0000259" key="1">
    <source>
        <dbReference type="PROSITE" id="PS50093"/>
    </source>
</evidence>
<dbReference type="Pfam" id="PF18911">
    <property type="entry name" value="PKD_4"/>
    <property type="match status" value="2"/>
</dbReference>
<protein>
    <submittedName>
        <fullName evidence="2">PKD repeat-containing protein</fullName>
    </submittedName>
</protein>
<evidence type="ECO:0000313" key="3">
    <source>
        <dbReference type="Proteomes" id="UP000182248"/>
    </source>
</evidence>
<dbReference type="EMBL" id="FPJE01000028">
    <property type="protein sequence ID" value="SFW72687.1"/>
    <property type="molecule type" value="Genomic_DNA"/>
</dbReference>
<feature type="domain" description="PKD" evidence="1">
    <location>
        <begin position="70"/>
        <end position="105"/>
    </location>
</feature>
<keyword evidence="3" id="KW-1185">Reference proteome</keyword>
<dbReference type="AlphaFoldDB" id="A0A1K1RKI7"/>
<name>A0A1K1RKI7_9FLAO</name>
<proteinExistence type="predicted"/>
<gene>
    <name evidence="2" type="ORF">SAMN02927921_03707</name>
</gene>
<dbReference type="OrthoDB" id="1491323at2"/>
<accession>A0A1K1RKI7</accession>
<dbReference type="SUPFAM" id="SSF49299">
    <property type="entry name" value="PKD domain"/>
    <property type="match status" value="2"/>
</dbReference>
<dbReference type="Gene3D" id="2.60.40.10">
    <property type="entry name" value="Immunoglobulins"/>
    <property type="match status" value="2"/>
</dbReference>
<reference evidence="2 3" key="1">
    <citation type="submission" date="2016-11" db="EMBL/GenBank/DDBJ databases">
        <authorList>
            <person name="Jaros S."/>
            <person name="Januszkiewicz K."/>
            <person name="Wedrychowicz H."/>
        </authorList>
    </citation>
    <scope>NUCLEOTIDE SEQUENCE [LARGE SCALE GENOMIC DNA]</scope>
    <source>
        <strain evidence="2 3">CGMCC 1.12145</strain>
    </source>
</reference>
<dbReference type="RefSeq" id="WP_072318950.1">
    <property type="nucleotide sequence ID" value="NZ_FPJE01000028.1"/>
</dbReference>
<sequence>MNRNSHIRTHFDSRVILSFVAILLLSGIILAFRVNESEPCKVEEIKVQASSFKVGEIITFSDYTDNAHEWKWDFGDGNEAAFRSKVVHQYKDPGKYLVSLWVNKNCNITRLVDIKPSEDIIDSTLLPKFFAPKIAYVNEPVSFSDSTSHAKSWEWRFGEGEKIDAIDRNPSYTYKTTGEKTISLFVNDDIKYVGFRKITVLPAREENTPISRADIMRETRGNVVNDFLDRVPEAPASELKEKSATTVEKSKEEVIVPELDESKLAGLIIGISEDKLSFNNFVRYFCKGKLPSVQLKDRIVSIHYLNNSIRGKKIDLKSVSIIRNKDNGCVSLIVVDYKRKGLF</sequence>
<dbReference type="InterPro" id="IPR000601">
    <property type="entry name" value="PKD_dom"/>
</dbReference>
<dbReference type="SMART" id="SM00089">
    <property type="entry name" value="PKD"/>
    <property type="match status" value="2"/>
</dbReference>
<organism evidence="2 3">
    <name type="scientific">Sinomicrobium oceani</name>
    <dbReference type="NCBI Taxonomy" id="1150368"/>
    <lineage>
        <taxon>Bacteria</taxon>
        <taxon>Pseudomonadati</taxon>
        <taxon>Bacteroidota</taxon>
        <taxon>Flavobacteriia</taxon>
        <taxon>Flavobacteriales</taxon>
        <taxon>Flavobacteriaceae</taxon>
        <taxon>Sinomicrobium</taxon>
    </lineage>
</organism>
<evidence type="ECO:0000313" key="2">
    <source>
        <dbReference type="EMBL" id="SFW72687.1"/>
    </source>
</evidence>
<dbReference type="PROSITE" id="PS50093">
    <property type="entry name" value="PKD"/>
    <property type="match status" value="2"/>
</dbReference>
<dbReference type="Proteomes" id="UP000182248">
    <property type="component" value="Unassembled WGS sequence"/>
</dbReference>